<evidence type="ECO:0000313" key="2">
    <source>
        <dbReference type="Proteomes" id="UP000191110"/>
    </source>
</evidence>
<name>A0A1T2L7G2_9GAMM</name>
<dbReference type="RefSeq" id="WP_135622078.1">
    <property type="nucleotide sequence ID" value="NZ_MPRL01000015.1"/>
</dbReference>
<keyword evidence="2" id="KW-1185">Reference proteome</keyword>
<reference evidence="1 2" key="1">
    <citation type="submission" date="2016-11" db="EMBL/GenBank/DDBJ databases">
        <title>Mixed transmission modes and dynamic genome evolution in an obligate animal-bacterial symbiosis.</title>
        <authorList>
            <person name="Russell S.L."/>
            <person name="Corbett-Detig R.B."/>
            <person name="Cavanaugh C.M."/>
        </authorList>
    </citation>
    <scope>NUCLEOTIDE SEQUENCE [LARGE SCALE GENOMIC DNA]</scope>
    <source>
        <strain evidence="1">Sveles-Q1</strain>
    </source>
</reference>
<dbReference type="Proteomes" id="UP000191110">
    <property type="component" value="Unassembled WGS sequence"/>
</dbReference>
<accession>A0A1T2L7G2</accession>
<protein>
    <recommendedName>
        <fullName evidence="3">Type 1 pili tip component</fullName>
    </recommendedName>
</protein>
<gene>
    <name evidence="1" type="ORF">BOW53_05670</name>
</gene>
<dbReference type="EMBL" id="MPRL01000015">
    <property type="protein sequence ID" value="OOZ41048.1"/>
    <property type="molecule type" value="Genomic_DNA"/>
</dbReference>
<evidence type="ECO:0008006" key="3">
    <source>
        <dbReference type="Google" id="ProtNLM"/>
    </source>
</evidence>
<organism evidence="1 2">
    <name type="scientific">Solemya pervernicosa gill symbiont</name>
    <dbReference type="NCBI Taxonomy" id="642797"/>
    <lineage>
        <taxon>Bacteria</taxon>
        <taxon>Pseudomonadati</taxon>
        <taxon>Pseudomonadota</taxon>
        <taxon>Gammaproteobacteria</taxon>
        <taxon>sulfur-oxidizing symbionts</taxon>
    </lineage>
</organism>
<sequence>MNIKQLITQWDSMPKMDAEGVEVCFKISRQNMASIEAISELYPGLSTETVISQLLATALSSYQEALPYVPGEKVVAEDELGDPIFEDVGLTPRYLELVRKHAQL</sequence>
<comment type="caution">
    <text evidence="1">The sequence shown here is derived from an EMBL/GenBank/DDBJ whole genome shotgun (WGS) entry which is preliminary data.</text>
</comment>
<dbReference type="AlphaFoldDB" id="A0A1T2L7G2"/>
<proteinExistence type="predicted"/>
<dbReference type="OrthoDB" id="6386565at2"/>
<evidence type="ECO:0000313" key="1">
    <source>
        <dbReference type="EMBL" id="OOZ41048.1"/>
    </source>
</evidence>